<dbReference type="UniPathway" id="UPA00035">
    <property type="reaction ID" value="UER00041"/>
</dbReference>
<keyword evidence="13" id="KW-1185">Reference proteome</keyword>
<dbReference type="InterPro" id="IPR036320">
    <property type="entry name" value="Glycosyl_Trfase_fam3_N_dom_sf"/>
</dbReference>
<dbReference type="SUPFAM" id="SSF52418">
    <property type="entry name" value="Nucleoside phosphorylase/phosphoribosyltransferase catalytic domain"/>
    <property type="match status" value="1"/>
</dbReference>
<feature type="binding site" evidence="9">
    <location>
        <begin position="83"/>
        <end position="84"/>
    </location>
    <ligand>
        <name>5-phospho-alpha-D-ribose 1-diphosphate</name>
        <dbReference type="ChEBI" id="CHEBI:58017"/>
    </ligand>
</feature>
<dbReference type="GO" id="GO:0000287">
    <property type="term" value="F:magnesium ion binding"/>
    <property type="evidence" value="ECO:0007669"/>
    <property type="project" value="UniProtKB-UniRule"/>
</dbReference>
<feature type="domain" description="Glycosyl transferase family 3 N-terminal" evidence="11">
    <location>
        <begin position="5"/>
        <end position="64"/>
    </location>
</feature>
<evidence type="ECO:0000313" key="13">
    <source>
        <dbReference type="Proteomes" id="UP000217153"/>
    </source>
</evidence>
<evidence type="ECO:0000256" key="7">
    <source>
        <dbReference type="ARBA" id="ARBA00052328"/>
    </source>
</evidence>
<evidence type="ECO:0000313" key="12">
    <source>
        <dbReference type="EMBL" id="ASY09279.1"/>
    </source>
</evidence>
<feature type="binding site" evidence="9">
    <location>
        <position position="224"/>
    </location>
    <ligand>
        <name>Mg(2+)</name>
        <dbReference type="ChEBI" id="CHEBI:18420"/>
        <label>2</label>
    </ligand>
</feature>
<evidence type="ECO:0000256" key="3">
    <source>
        <dbReference type="ARBA" id="ARBA00022676"/>
    </source>
</evidence>
<comment type="cofactor">
    <cofactor evidence="9">
        <name>Mg(2+)</name>
        <dbReference type="ChEBI" id="CHEBI:18420"/>
    </cofactor>
    <text evidence="9">Binds 2 magnesium ions per monomer.</text>
</comment>
<feature type="binding site" evidence="9">
    <location>
        <position position="92"/>
    </location>
    <ligand>
        <name>Mg(2+)</name>
        <dbReference type="ChEBI" id="CHEBI:18420"/>
        <label>1</label>
    </ligand>
</feature>
<organism evidence="12 13">
    <name type="scientific">Candidatus Nanopelagicus limnae</name>
    <dbReference type="NCBI Taxonomy" id="1884634"/>
    <lineage>
        <taxon>Bacteria</taxon>
        <taxon>Bacillati</taxon>
        <taxon>Actinomycetota</taxon>
        <taxon>Actinomycetes</taxon>
        <taxon>Candidatus Nanopelagicales</taxon>
        <taxon>Candidatus Nanopelagicaceae</taxon>
        <taxon>Candidatus Nanopelagicus</taxon>
    </lineage>
</organism>
<dbReference type="RefSeq" id="WP_095680583.1">
    <property type="nucleotide sequence ID" value="NZ_CP016768.2"/>
</dbReference>
<feature type="binding site" evidence="9">
    <location>
        <position position="88"/>
    </location>
    <ligand>
        <name>5-phospho-alpha-D-ribose 1-diphosphate</name>
        <dbReference type="ChEBI" id="CHEBI:58017"/>
    </ligand>
</feature>
<comment type="similarity">
    <text evidence="8">In the C-terminal section; belongs to the anthranilate phosphoribosyltransferase family.</text>
</comment>
<dbReference type="Pfam" id="PF02885">
    <property type="entry name" value="Glycos_trans_3N"/>
    <property type="match status" value="1"/>
</dbReference>
<feature type="binding site" evidence="9">
    <location>
        <position position="120"/>
    </location>
    <ligand>
        <name>5-phospho-alpha-D-ribose 1-diphosphate</name>
        <dbReference type="ChEBI" id="CHEBI:58017"/>
    </ligand>
</feature>
<dbReference type="AlphaFoldDB" id="A0A249JXN8"/>
<evidence type="ECO:0000256" key="8">
    <source>
        <dbReference type="ARBA" id="ARBA00061188"/>
    </source>
</evidence>
<dbReference type="InterPro" id="IPR017459">
    <property type="entry name" value="Glycosyl_Trfase_fam3_N_dom"/>
</dbReference>
<comment type="catalytic activity">
    <reaction evidence="7 9">
        <text>N-(5-phospho-beta-D-ribosyl)anthranilate + diphosphate = 5-phospho-alpha-D-ribose 1-diphosphate + anthranilate</text>
        <dbReference type="Rhea" id="RHEA:11768"/>
        <dbReference type="ChEBI" id="CHEBI:16567"/>
        <dbReference type="ChEBI" id="CHEBI:18277"/>
        <dbReference type="ChEBI" id="CHEBI:33019"/>
        <dbReference type="ChEBI" id="CHEBI:58017"/>
        <dbReference type="EC" id="2.4.2.18"/>
    </reaction>
</comment>
<feature type="binding site" evidence="9">
    <location>
        <begin position="108"/>
        <end position="116"/>
    </location>
    <ligand>
        <name>5-phospho-alpha-D-ribose 1-diphosphate</name>
        <dbReference type="ChEBI" id="CHEBI:58017"/>
    </ligand>
</feature>
<evidence type="ECO:0000259" key="10">
    <source>
        <dbReference type="Pfam" id="PF00591"/>
    </source>
</evidence>
<evidence type="ECO:0000256" key="4">
    <source>
        <dbReference type="ARBA" id="ARBA00022679"/>
    </source>
</evidence>
<dbReference type="NCBIfam" id="TIGR01245">
    <property type="entry name" value="trpD"/>
    <property type="match status" value="1"/>
</dbReference>
<gene>
    <name evidence="9 12" type="primary">trpD</name>
    <name evidence="12" type="ORF">B1s21122_02800</name>
</gene>
<feature type="binding site" evidence="9">
    <location>
        <position position="166"/>
    </location>
    <ligand>
        <name>anthranilate</name>
        <dbReference type="ChEBI" id="CHEBI:16567"/>
        <label>2</label>
    </ligand>
</feature>
<dbReference type="GO" id="GO:0004048">
    <property type="term" value="F:anthranilate phosphoribosyltransferase activity"/>
    <property type="evidence" value="ECO:0007669"/>
    <property type="project" value="UniProtKB-UniRule"/>
</dbReference>
<keyword evidence="3 9" id="KW-0328">Glycosyltransferase</keyword>
<dbReference type="InterPro" id="IPR005940">
    <property type="entry name" value="Anthranilate_Pribosyl_Tfrase"/>
</dbReference>
<comment type="subunit">
    <text evidence="9">Homodimer.</text>
</comment>
<dbReference type="Proteomes" id="UP000217153">
    <property type="component" value="Chromosome"/>
</dbReference>
<evidence type="ECO:0000256" key="9">
    <source>
        <dbReference type="HAMAP-Rule" id="MF_00211"/>
    </source>
</evidence>
<sequence>MKWDQIFAALADRKDLSNEQVTWGMSQILEGAASNEDIKAFLTGLKAKGESAQEVEALVAQMYKYSAAINITERAVDTVGTGGDGANTINISTTAAIITNAAGARVVKHGNRAASSKSGSADLLEALGVKIDLTGSEVEKTVHKIGIGFCFAPIFHSSMKHAVTARKELGVPTVFNILGPLANPAKPIAAAIGVARAELLPLMAQVLLDQGKEGFIFRGDDGLDEVSLSTTTTVIQISKGKLKQEVFNPAELGIATAPITALAGGDAKYNAQMTNQIFAGKSGPMRDAVTLNAAFAIAAFKADFDLPLQTQIANGFVLANKAIDSGAAQSVLKKWVELSNEIVSAR</sequence>
<dbReference type="Gene3D" id="3.40.1030.10">
    <property type="entry name" value="Nucleoside phosphorylase/phosphoribosyltransferase catalytic domain"/>
    <property type="match status" value="1"/>
</dbReference>
<dbReference type="OrthoDB" id="9806430at2"/>
<keyword evidence="9" id="KW-0479">Metal-binding</keyword>
<proteinExistence type="inferred from homology"/>
<keyword evidence="2 9" id="KW-0028">Amino-acid biosynthesis</keyword>
<feature type="domain" description="Glycosyl transferase family 3" evidence="10">
    <location>
        <begin position="74"/>
        <end position="328"/>
    </location>
</feature>
<name>A0A249JXN8_9ACTN</name>
<evidence type="ECO:0000256" key="5">
    <source>
        <dbReference type="ARBA" id="ARBA00022822"/>
    </source>
</evidence>
<dbReference type="EMBL" id="CP016768">
    <property type="protein sequence ID" value="ASY09279.1"/>
    <property type="molecule type" value="Genomic_DNA"/>
</dbReference>
<evidence type="ECO:0000256" key="6">
    <source>
        <dbReference type="ARBA" id="ARBA00023141"/>
    </source>
</evidence>
<comment type="pathway">
    <text evidence="1 9">Amino-acid biosynthesis; L-tryptophan biosynthesis; L-tryptophan from chorismate: step 2/5.</text>
</comment>
<comment type="similarity">
    <text evidence="9">Belongs to the anthranilate phosphoribosyltransferase family.</text>
</comment>
<dbReference type="EC" id="2.4.2.18" evidence="9"/>
<comment type="function">
    <text evidence="9">Catalyzes the transfer of the phosphoribosyl group of 5-phosphorylribose-1-pyrophosphate (PRPP) to anthranilate to yield N-(5'-phosphoribosyl)-anthranilate (PRA).</text>
</comment>
<comment type="caution">
    <text evidence="9">Lacks conserved residue(s) required for the propagation of feature annotation.</text>
</comment>
<feature type="binding site" evidence="9">
    <location>
        <position position="111"/>
    </location>
    <ligand>
        <name>anthranilate</name>
        <dbReference type="ChEBI" id="CHEBI:16567"/>
        <label>1</label>
    </ligand>
</feature>
<dbReference type="GO" id="GO:0005829">
    <property type="term" value="C:cytosol"/>
    <property type="evidence" value="ECO:0007669"/>
    <property type="project" value="TreeGrafter"/>
</dbReference>
<feature type="binding site" evidence="9">
    <location>
        <begin position="90"/>
        <end position="93"/>
    </location>
    <ligand>
        <name>5-phospho-alpha-D-ribose 1-diphosphate</name>
        <dbReference type="ChEBI" id="CHEBI:58017"/>
    </ligand>
</feature>
<dbReference type="Pfam" id="PF00591">
    <property type="entry name" value="Glycos_transf_3"/>
    <property type="match status" value="1"/>
</dbReference>
<keyword evidence="6 9" id="KW-0057">Aromatic amino acid biosynthesis</keyword>
<keyword evidence="5 9" id="KW-0822">Tryptophan biosynthesis</keyword>
<dbReference type="KEGG" id="abam:B1s21122_02800"/>
<dbReference type="PANTHER" id="PTHR43285:SF2">
    <property type="entry name" value="ANTHRANILATE PHOSPHORIBOSYLTRANSFERASE"/>
    <property type="match status" value="1"/>
</dbReference>
<accession>A0A249JXN8</accession>
<feature type="binding site" evidence="9">
    <location>
        <position position="80"/>
    </location>
    <ligand>
        <name>anthranilate</name>
        <dbReference type="ChEBI" id="CHEBI:16567"/>
        <label>1</label>
    </ligand>
</feature>
<evidence type="ECO:0000256" key="1">
    <source>
        <dbReference type="ARBA" id="ARBA00004907"/>
    </source>
</evidence>
<dbReference type="GO" id="GO:0000162">
    <property type="term" value="P:L-tryptophan biosynthetic process"/>
    <property type="evidence" value="ECO:0007669"/>
    <property type="project" value="UniProtKB-UniRule"/>
</dbReference>
<dbReference type="HAMAP" id="MF_00211">
    <property type="entry name" value="TrpD"/>
    <property type="match status" value="1"/>
</dbReference>
<dbReference type="SUPFAM" id="SSF47648">
    <property type="entry name" value="Nucleoside phosphorylase/phosphoribosyltransferase N-terminal domain"/>
    <property type="match status" value="1"/>
</dbReference>
<dbReference type="InterPro" id="IPR000312">
    <property type="entry name" value="Glycosyl_Trfase_fam3"/>
</dbReference>
<dbReference type="InterPro" id="IPR035902">
    <property type="entry name" value="Nuc_phospho_transferase"/>
</dbReference>
<dbReference type="Gene3D" id="1.20.970.10">
    <property type="entry name" value="Transferase, Pyrimidine Nucleoside Phosphorylase, Chain C"/>
    <property type="match status" value="1"/>
</dbReference>
<feature type="binding site" evidence="9">
    <location>
        <position position="80"/>
    </location>
    <ligand>
        <name>5-phospho-alpha-D-ribose 1-diphosphate</name>
        <dbReference type="ChEBI" id="CHEBI:58017"/>
    </ligand>
</feature>
<dbReference type="PANTHER" id="PTHR43285">
    <property type="entry name" value="ANTHRANILATE PHOSPHORIBOSYLTRANSFERASE"/>
    <property type="match status" value="1"/>
</dbReference>
<evidence type="ECO:0000256" key="2">
    <source>
        <dbReference type="ARBA" id="ARBA00022605"/>
    </source>
</evidence>
<keyword evidence="9" id="KW-0460">Magnesium</keyword>
<evidence type="ECO:0000259" key="11">
    <source>
        <dbReference type="Pfam" id="PF02885"/>
    </source>
</evidence>
<protein>
    <recommendedName>
        <fullName evidence="9">Anthranilate phosphoribosyltransferase</fullName>
        <ecNumber evidence="9">2.4.2.18</ecNumber>
    </recommendedName>
</protein>
<dbReference type="FunFam" id="3.40.1030.10:FF:000002">
    <property type="entry name" value="Anthranilate phosphoribosyltransferase"/>
    <property type="match status" value="1"/>
</dbReference>
<reference evidence="13" key="1">
    <citation type="submission" date="2016-10" db="EMBL/GenBank/DDBJ databases">
        <title>High microdiversification within the ubiquitous acI lineage of Actinobacteria.</title>
        <authorList>
            <person name="Neuenschwander S.M."/>
            <person name="Salcher M."/>
            <person name="Ghai R."/>
            <person name="Pernthaler J."/>
        </authorList>
    </citation>
    <scope>NUCLEOTIDE SEQUENCE [LARGE SCALE GENOMIC DNA]</scope>
</reference>
<keyword evidence="4 9" id="KW-0808">Transferase</keyword>
<feature type="binding site" evidence="9">
    <location>
        <position position="225"/>
    </location>
    <ligand>
        <name>Mg(2+)</name>
        <dbReference type="ChEBI" id="CHEBI:18420"/>
        <label>1</label>
    </ligand>
</feature>
<feature type="binding site" evidence="9">
    <location>
        <position position="225"/>
    </location>
    <ligand>
        <name>Mg(2+)</name>
        <dbReference type="ChEBI" id="CHEBI:18420"/>
        <label>2</label>
    </ligand>
</feature>